<dbReference type="AlphaFoldDB" id="B3EGH2"/>
<dbReference type="EMBL" id="CP001097">
    <property type="protein sequence ID" value="ACD89609.1"/>
    <property type="molecule type" value="Genomic_DNA"/>
</dbReference>
<gene>
    <name evidence="2" type="ordered locus">Clim_0517</name>
</gene>
<protein>
    <submittedName>
        <fullName evidence="2">Uncharacterized protein</fullName>
    </submittedName>
</protein>
<evidence type="ECO:0000313" key="2">
    <source>
        <dbReference type="EMBL" id="ACD89609.1"/>
    </source>
</evidence>
<dbReference type="Proteomes" id="UP000008841">
    <property type="component" value="Chromosome"/>
</dbReference>
<feature type="compositionally biased region" description="Low complexity" evidence="1">
    <location>
        <begin position="149"/>
        <end position="160"/>
    </location>
</feature>
<dbReference type="KEGG" id="cli:Clim_0517"/>
<evidence type="ECO:0000256" key="1">
    <source>
        <dbReference type="SAM" id="MobiDB-lite"/>
    </source>
</evidence>
<name>B3EGH2_CHLL2</name>
<evidence type="ECO:0000313" key="3">
    <source>
        <dbReference type="Proteomes" id="UP000008841"/>
    </source>
</evidence>
<accession>B3EGH2</accession>
<feature type="region of interest" description="Disordered" evidence="1">
    <location>
        <begin position="137"/>
        <end position="170"/>
    </location>
</feature>
<dbReference type="HOGENOM" id="CLU_1567927_0_0_10"/>
<reference evidence="2 3" key="1">
    <citation type="submission" date="2008-05" db="EMBL/GenBank/DDBJ databases">
        <title>Complete sequence of Chlorobium limicola DSM 245.</title>
        <authorList>
            <consortium name="US DOE Joint Genome Institute"/>
            <person name="Lucas S."/>
            <person name="Copeland A."/>
            <person name="Lapidus A."/>
            <person name="Glavina del Rio T."/>
            <person name="Dalin E."/>
            <person name="Tice H."/>
            <person name="Bruce D."/>
            <person name="Goodwin L."/>
            <person name="Pitluck S."/>
            <person name="Schmutz J."/>
            <person name="Larimer F."/>
            <person name="Land M."/>
            <person name="Hauser L."/>
            <person name="Kyrpides N."/>
            <person name="Ovchinnikova G."/>
            <person name="Zhao F."/>
            <person name="Li T."/>
            <person name="Liu Z."/>
            <person name="Overmann J."/>
            <person name="Bryant D.A."/>
            <person name="Richardson P."/>
        </authorList>
    </citation>
    <scope>NUCLEOTIDE SEQUENCE [LARGE SCALE GENOMIC DNA]</scope>
    <source>
        <strain evidence="3">DSM 245 / NBRC 103803 / 6330</strain>
    </source>
</reference>
<proteinExistence type="predicted"/>
<sequence>MIASTMSGRRPDSRILVLLVCRRWSGGECLETVTLSDVTCMTTQTDMQSGFSGFFRKYTAPVYTPEPLQNFHNRIIQRTNNGSRRSVSTFTFLWPLHPLMTFYPFSLHSQNLTGSGSSPENHQECIIHRAPRKSYSAPGLLRCPDKSGSKSSSRKLSGLRALTTHFQDPP</sequence>
<organism evidence="2 3">
    <name type="scientific">Chlorobium limicola (strain DSM 245 / NBRC 103803 / 6330)</name>
    <dbReference type="NCBI Taxonomy" id="290315"/>
    <lineage>
        <taxon>Bacteria</taxon>
        <taxon>Pseudomonadati</taxon>
        <taxon>Chlorobiota</taxon>
        <taxon>Chlorobiia</taxon>
        <taxon>Chlorobiales</taxon>
        <taxon>Chlorobiaceae</taxon>
        <taxon>Chlorobium/Pelodictyon group</taxon>
        <taxon>Chlorobium</taxon>
    </lineage>
</organism>